<protein>
    <submittedName>
        <fullName evidence="4">Uncharacterized protein LOC103506130</fullName>
    </submittedName>
</protein>
<dbReference type="GeneID" id="103506130"/>
<feature type="transmembrane region" description="Helical" evidence="2">
    <location>
        <begin position="31"/>
        <end position="52"/>
    </location>
</feature>
<keyword evidence="2" id="KW-0472">Membrane</keyword>
<sequence length="453" mass="53679">MSRWLCEFINWYFPYKSKTNWSSVQTHWPELLRVFILVNYLYFTYFVFSLLWSFIKHSVSKRTLCLRAEHRVDSIQSRCETDQQCHGNPFTFSCQGQNHCKIGYSLQKLKRYNEKFYSFWKDKVEDFYNSLALTKVLLNNYNESIKQFGIADTADNKDENLSQQSKIRQKYPDPFIKSSNKEKPADQCIHYDTYYASSKRDKTHFAGNSRLTSKKAECHKNIKFKANGCKDKVDRMQHPTMNDDRVESGKSETKRYCSDCNKIEFRGCKHNSCRKKNHGKRHERTCKVLYYGPYASKKRNTVSKYTIQNGDNKVSDFSGEENSQQRNKLIVSSRETKCKSRSHHTKERSKKGKEQKNIPHISSERENRYFSEEECSEPSRNCSRVLLGTPLSKIDPKAKNFMPKNTVKHVYKSPIRKSDVNQNLAEIVSQAIRKVSKSMRHERQYYYKRRCKW</sequence>
<name>A0A1S3CWY9_DIACI</name>
<feature type="compositionally biased region" description="Basic and acidic residues" evidence="1">
    <location>
        <begin position="352"/>
        <end position="370"/>
    </location>
</feature>
<keyword evidence="2" id="KW-1133">Transmembrane helix</keyword>
<organism evidence="3 4">
    <name type="scientific">Diaphorina citri</name>
    <name type="common">Asian citrus psyllid</name>
    <dbReference type="NCBI Taxonomy" id="121845"/>
    <lineage>
        <taxon>Eukaryota</taxon>
        <taxon>Metazoa</taxon>
        <taxon>Ecdysozoa</taxon>
        <taxon>Arthropoda</taxon>
        <taxon>Hexapoda</taxon>
        <taxon>Insecta</taxon>
        <taxon>Pterygota</taxon>
        <taxon>Neoptera</taxon>
        <taxon>Paraneoptera</taxon>
        <taxon>Hemiptera</taxon>
        <taxon>Sternorrhyncha</taxon>
        <taxon>Psylloidea</taxon>
        <taxon>Psyllidae</taxon>
        <taxon>Diaphorininae</taxon>
        <taxon>Diaphorina</taxon>
    </lineage>
</organism>
<reference evidence="4" key="1">
    <citation type="submission" date="2025-08" db="UniProtKB">
        <authorList>
            <consortium name="RefSeq"/>
        </authorList>
    </citation>
    <scope>IDENTIFICATION</scope>
</reference>
<dbReference type="AlphaFoldDB" id="A0A1S3CWY9"/>
<dbReference type="KEGG" id="dci:103506130"/>
<evidence type="ECO:0000256" key="1">
    <source>
        <dbReference type="SAM" id="MobiDB-lite"/>
    </source>
</evidence>
<accession>A0A1S3CWY9</accession>
<evidence type="ECO:0000313" key="3">
    <source>
        <dbReference type="Proteomes" id="UP000079169"/>
    </source>
</evidence>
<feature type="compositionally biased region" description="Basic residues" evidence="1">
    <location>
        <begin position="339"/>
        <end position="351"/>
    </location>
</feature>
<gene>
    <name evidence="4" type="primary">LOC103506130</name>
</gene>
<evidence type="ECO:0000313" key="4">
    <source>
        <dbReference type="RefSeq" id="XP_008468736.1"/>
    </source>
</evidence>
<keyword evidence="3" id="KW-1185">Reference proteome</keyword>
<dbReference type="RefSeq" id="XP_008468736.1">
    <property type="nucleotide sequence ID" value="XM_008470514.2"/>
</dbReference>
<keyword evidence="2" id="KW-0812">Transmembrane</keyword>
<dbReference type="PaxDb" id="121845-A0A1S3CWY9"/>
<dbReference type="Proteomes" id="UP000079169">
    <property type="component" value="Unplaced"/>
</dbReference>
<feature type="region of interest" description="Disordered" evidence="1">
    <location>
        <begin position="312"/>
        <end position="370"/>
    </location>
</feature>
<proteinExistence type="predicted"/>
<evidence type="ECO:0000256" key="2">
    <source>
        <dbReference type="SAM" id="Phobius"/>
    </source>
</evidence>